<dbReference type="OrthoDB" id="9814020at2"/>
<organism evidence="10 11">
    <name type="scientific">Syntrophotalea acetylenivorans</name>
    <dbReference type="NCBI Taxonomy" id="1842532"/>
    <lineage>
        <taxon>Bacteria</taxon>
        <taxon>Pseudomonadati</taxon>
        <taxon>Thermodesulfobacteriota</taxon>
        <taxon>Desulfuromonadia</taxon>
        <taxon>Desulfuromonadales</taxon>
        <taxon>Syntrophotaleaceae</taxon>
        <taxon>Syntrophotalea</taxon>
    </lineage>
</organism>
<evidence type="ECO:0000256" key="1">
    <source>
        <dbReference type="ARBA" id="ARBA00004429"/>
    </source>
</evidence>
<keyword evidence="5 9" id="KW-0812">Transmembrane</keyword>
<evidence type="ECO:0000256" key="7">
    <source>
        <dbReference type="ARBA" id="ARBA00023136"/>
    </source>
</evidence>
<comment type="subcellular location">
    <subcellularLocation>
        <location evidence="1">Cell inner membrane</location>
        <topology evidence="1">Multi-pass membrane protein</topology>
    </subcellularLocation>
</comment>
<evidence type="ECO:0000256" key="5">
    <source>
        <dbReference type="ARBA" id="ARBA00022692"/>
    </source>
</evidence>
<accession>A0A1L3GQT6</accession>
<keyword evidence="6 9" id="KW-1133">Transmembrane helix</keyword>
<evidence type="ECO:0000256" key="3">
    <source>
        <dbReference type="ARBA" id="ARBA00022475"/>
    </source>
</evidence>
<keyword evidence="2" id="KW-0813">Transport</keyword>
<dbReference type="PANTHER" id="PTHR30574">
    <property type="entry name" value="INNER MEMBRANE PROTEIN YEDE"/>
    <property type="match status" value="1"/>
</dbReference>
<dbReference type="GO" id="GO:0005886">
    <property type="term" value="C:plasma membrane"/>
    <property type="evidence" value="ECO:0007669"/>
    <property type="project" value="UniProtKB-SubCell"/>
</dbReference>
<dbReference type="STRING" id="1842532.A7E78_10710"/>
<reference evidence="10 11" key="1">
    <citation type="journal article" date="2017" name="Genome Announc.">
        <title>Complete Genome Sequences of Two Acetylene-Fermenting Pelobacter acetylenicus Strains.</title>
        <authorList>
            <person name="Sutton J.M."/>
            <person name="Baesman S.M."/>
            <person name="Fierst J.L."/>
            <person name="Poret-Peterson A.T."/>
            <person name="Oremland R.S."/>
            <person name="Dunlap D.S."/>
            <person name="Akob D.M."/>
        </authorList>
    </citation>
    <scope>NUCLEOTIDE SEQUENCE [LARGE SCALE GENOMIC DNA]</scope>
    <source>
        <strain evidence="10 11">SFB93</strain>
    </source>
</reference>
<evidence type="ECO:0000313" key="11">
    <source>
        <dbReference type="Proteomes" id="UP000182517"/>
    </source>
</evidence>
<keyword evidence="4" id="KW-0997">Cell inner membrane</keyword>
<feature type="transmembrane region" description="Helical" evidence="9">
    <location>
        <begin position="116"/>
        <end position="136"/>
    </location>
</feature>
<dbReference type="AlphaFoldDB" id="A0A1L3GQT6"/>
<dbReference type="KEGG" id="pef:A7E78_10710"/>
<comment type="similarity">
    <text evidence="8">Belongs to the TsuA/YedE (TC 9.B.102) family.</text>
</comment>
<feature type="transmembrane region" description="Helical" evidence="9">
    <location>
        <begin position="12"/>
        <end position="31"/>
    </location>
</feature>
<evidence type="ECO:0000256" key="2">
    <source>
        <dbReference type="ARBA" id="ARBA00022448"/>
    </source>
</evidence>
<dbReference type="Pfam" id="PF04143">
    <property type="entry name" value="Sulf_transp"/>
    <property type="match status" value="1"/>
</dbReference>
<evidence type="ECO:0000313" key="10">
    <source>
        <dbReference type="EMBL" id="APG28275.1"/>
    </source>
</evidence>
<name>A0A1L3GQT6_9BACT</name>
<keyword evidence="11" id="KW-1185">Reference proteome</keyword>
<evidence type="ECO:0000256" key="4">
    <source>
        <dbReference type="ARBA" id="ARBA00022519"/>
    </source>
</evidence>
<keyword evidence="3" id="KW-1003">Cell membrane</keyword>
<evidence type="ECO:0000256" key="6">
    <source>
        <dbReference type="ARBA" id="ARBA00022989"/>
    </source>
</evidence>
<keyword evidence="7 9" id="KW-0472">Membrane</keyword>
<dbReference type="PANTHER" id="PTHR30574:SF1">
    <property type="entry name" value="SULPHUR TRANSPORT DOMAIN-CONTAINING PROTEIN"/>
    <property type="match status" value="1"/>
</dbReference>
<protein>
    <submittedName>
        <fullName evidence="10">YeeE/YedE family protein</fullName>
    </submittedName>
</protein>
<feature type="transmembrane region" description="Helical" evidence="9">
    <location>
        <begin position="148"/>
        <end position="174"/>
    </location>
</feature>
<dbReference type="RefSeq" id="WP_072284279.1">
    <property type="nucleotide sequence ID" value="NZ_CP015519.1"/>
</dbReference>
<evidence type="ECO:0000256" key="8">
    <source>
        <dbReference type="ARBA" id="ARBA00035655"/>
    </source>
</evidence>
<gene>
    <name evidence="10" type="ORF">A7E78_10710</name>
</gene>
<dbReference type="Proteomes" id="UP000182517">
    <property type="component" value="Chromosome"/>
</dbReference>
<dbReference type="InterPro" id="IPR007272">
    <property type="entry name" value="Sulf_transp_TsuA/YedE"/>
</dbReference>
<proteinExistence type="inferred from homology"/>
<feature type="transmembrane region" description="Helical" evidence="9">
    <location>
        <begin position="75"/>
        <end position="95"/>
    </location>
</feature>
<sequence length="179" mass="19045">MKQTDDPGSWNPYLAGALTGLVAVASVFFTGKYFGASTSFVRTAGMLERLVNPERVAQNSYFSKYLESGVSGIDWQWMFVVGILLGALIAAVTSGSFRLQAVPDMWQRRFGVKTGLGRFLTSFIGGAILLFGARLAGGCPSGHGLSGVMQLAVSGLVALVCFFAGGMLVARLLYRKGDE</sequence>
<evidence type="ECO:0000256" key="9">
    <source>
        <dbReference type="SAM" id="Phobius"/>
    </source>
</evidence>
<dbReference type="EMBL" id="CP015519">
    <property type="protein sequence ID" value="APG28275.1"/>
    <property type="molecule type" value="Genomic_DNA"/>
</dbReference>